<dbReference type="FunFam" id="3.40.50.10810:FF:000005">
    <property type="entry name" value="Photoperiod-independent early flowering 1"/>
    <property type="match status" value="1"/>
</dbReference>
<evidence type="ECO:0000256" key="1">
    <source>
        <dbReference type="ARBA" id="ARBA00004123"/>
    </source>
</evidence>
<evidence type="ECO:0000256" key="4">
    <source>
        <dbReference type="ARBA" id="ARBA00022806"/>
    </source>
</evidence>
<proteinExistence type="predicted"/>
<reference evidence="11" key="2">
    <citation type="submission" date="2020-05" db="UniProtKB">
        <authorList>
            <consortium name="EnsemblMetazoa"/>
        </authorList>
    </citation>
    <scope>IDENTIFICATION</scope>
    <source>
        <strain evidence="11">Epiroticus2</strain>
    </source>
</reference>
<dbReference type="STRING" id="199890.A0A182PM08"/>
<feature type="domain" description="Helicase C-terminal" evidence="10">
    <location>
        <begin position="312"/>
        <end position="473"/>
    </location>
</feature>
<dbReference type="PROSITE" id="PS51194">
    <property type="entry name" value="HELICASE_CTER"/>
    <property type="match status" value="1"/>
</dbReference>
<dbReference type="GO" id="GO:0005524">
    <property type="term" value="F:ATP binding"/>
    <property type="evidence" value="ECO:0007669"/>
    <property type="project" value="UniProtKB-KW"/>
</dbReference>
<keyword evidence="2" id="KW-0547">Nucleotide-binding</keyword>
<protein>
    <recommendedName>
        <fullName evidence="13">Helicase</fullName>
    </recommendedName>
</protein>
<feature type="domain" description="Helicase ATP-binding" evidence="9">
    <location>
        <begin position="17"/>
        <end position="183"/>
    </location>
</feature>
<keyword evidence="7" id="KW-0238">DNA-binding</keyword>
<dbReference type="InterPro" id="IPR038718">
    <property type="entry name" value="SNF2-like_sf"/>
</dbReference>
<evidence type="ECO:0000313" key="11">
    <source>
        <dbReference type="EnsemblMetazoa" id="AEPI007980-PA"/>
    </source>
</evidence>
<dbReference type="InterPro" id="IPR000330">
    <property type="entry name" value="SNF2_N"/>
</dbReference>
<dbReference type="InterPro" id="IPR001650">
    <property type="entry name" value="Helicase_C-like"/>
</dbReference>
<evidence type="ECO:0000259" key="10">
    <source>
        <dbReference type="PROSITE" id="PS51194"/>
    </source>
</evidence>
<dbReference type="GO" id="GO:0004386">
    <property type="term" value="F:helicase activity"/>
    <property type="evidence" value="ECO:0007669"/>
    <property type="project" value="UniProtKB-KW"/>
</dbReference>
<keyword evidence="6" id="KW-0156">Chromatin regulator</keyword>
<dbReference type="Proteomes" id="UP000075885">
    <property type="component" value="Unassembled WGS sequence"/>
</dbReference>
<keyword evidence="12" id="KW-1185">Reference proteome</keyword>
<dbReference type="GO" id="GO:0006325">
    <property type="term" value="P:chromatin organization"/>
    <property type="evidence" value="ECO:0007669"/>
    <property type="project" value="UniProtKB-KW"/>
</dbReference>
<dbReference type="Gene3D" id="3.40.50.10810">
    <property type="entry name" value="Tandem AAA-ATPase domain"/>
    <property type="match status" value="1"/>
</dbReference>
<accession>A0A182PM08</accession>
<dbReference type="Gene3D" id="3.40.50.300">
    <property type="entry name" value="P-loop containing nucleotide triphosphate hydrolases"/>
    <property type="match status" value="1"/>
</dbReference>
<keyword evidence="4" id="KW-0347">Helicase</keyword>
<keyword evidence="3" id="KW-0378">Hydrolase</keyword>
<dbReference type="InterPro" id="IPR014001">
    <property type="entry name" value="Helicase_ATP-bd"/>
</dbReference>
<dbReference type="SUPFAM" id="SSF52540">
    <property type="entry name" value="P-loop containing nucleoside triphosphate hydrolases"/>
    <property type="match status" value="2"/>
</dbReference>
<evidence type="ECO:0000256" key="3">
    <source>
        <dbReference type="ARBA" id="ARBA00022801"/>
    </source>
</evidence>
<evidence type="ECO:0000256" key="7">
    <source>
        <dbReference type="ARBA" id="ARBA00023125"/>
    </source>
</evidence>
<dbReference type="GO" id="GO:0003677">
    <property type="term" value="F:DNA binding"/>
    <property type="evidence" value="ECO:0007669"/>
    <property type="project" value="UniProtKB-KW"/>
</dbReference>
<evidence type="ECO:0000256" key="2">
    <source>
        <dbReference type="ARBA" id="ARBA00022741"/>
    </source>
</evidence>
<evidence type="ECO:0000256" key="5">
    <source>
        <dbReference type="ARBA" id="ARBA00022840"/>
    </source>
</evidence>
<dbReference type="Pfam" id="PF00271">
    <property type="entry name" value="Helicase_C"/>
    <property type="match status" value="1"/>
</dbReference>
<dbReference type="EnsemblMetazoa" id="AEPI007980-RA">
    <property type="protein sequence ID" value="AEPI007980-PA"/>
    <property type="gene ID" value="AEPI007980"/>
</dbReference>
<organism evidence="11 12">
    <name type="scientific">Anopheles epiroticus</name>
    <dbReference type="NCBI Taxonomy" id="199890"/>
    <lineage>
        <taxon>Eukaryota</taxon>
        <taxon>Metazoa</taxon>
        <taxon>Ecdysozoa</taxon>
        <taxon>Arthropoda</taxon>
        <taxon>Hexapoda</taxon>
        <taxon>Insecta</taxon>
        <taxon>Pterygota</taxon>
        <taxon>Neoptera</taxon>
        <taxon>Endopterygota</taxon>
        <taxon>Diptera</taxon>
        <taxon>Nematocera</taxon>
        <taxon>Culicoidea</taxon>
        <taxon>Culicidae</taxon>
        <taxon>Anophelinae</taxon>
        <taxon>Anopheles</taxon>
    </lineage>
</organism>
<dbReference type="SMART" id="SM00487">
    <property type="entry name" value="DEXDc"/>
    <property type="match status" value="1"/>
</dbReference>
<comment type="subcellular location">
    <subcellularLocation>
        <location evidence="1">Nucleus</location>
    </subcellularLocation>
</comment>
<dbReference type="AlphaFoldDB" id="A0A182PM08"/>
<name>A0A182PM08_9DIPT</name>
<dbReference type="PROSITE" id="PS51192">
    <property type="entry name" value="HELICASE_ATP_BIND_1"/>
    <property type="match status" value="1"/>
</dbReference>
<evidence type="ECO:0000259" key="9">
    <source>
        <dbReference type="PROSITE" id="PS51192"/>
    </source>
</evidence>
<dbReference type="VEuPathDB" id="VectorBase:AEPI007980"/>
<dbReference type="InterPro" id="IPR027417">
    <property type="entry name" value="P-loop_NTPase"/>
</dbReference>
<dbReference type="InterPro" id="IPR049730">
    <property type="entry name" value="SNF2/RAD54-like_C"/>
</dbReference>
<dbReference type="PANTHER" id="PTHR10799">
    <property type="entry name" value="SNF2/RAD54 HELICASE FAMILY"/>
    <property type="match status" value="1"/>
</dbReference>
<evidence type="ECO:0008006" key="13">
    <source>
        <dbReference type="Google" id="ProtNLM"/>
    </source>
</evidence>
<dbReference type="GO" id="GO:0016787">
    <property type="term" value="F:hydrolase activity"/>
    <property type="evidence" value="ECO:0007669"/>
    <property type="project" value="UniProtKB-KW"/>
</dbReference>
<dbReference type="SMART" id="SM00490">
    <property type="entry name" value="HELICc"/>
    <property type="match status" value="1"/>
</dbReference>
<reference evidence="12" key="1">
    <citation type="submission" date="2013-03" db="EMBL/GenBank/DDBJ databases">
        <title>The Genome Sequence of Anopheles epiroticus epiroticus2.</title>
        <authorList>
            <consortium name="The Broad Institute Genomics Platform"/>
            <person name="Neafsey D.E."/>
            <person name="Howell P."/>
            <person name="Walker B."/>
            <person name="Young S.K."/>
            <person name="Zeng Q."/>
            <person name="Gargeya S."/>
            <person name="Fitzgerald M."/>
            <person name="Haas B."/>
            <person name="Abouelleil A."/>
            <person name="Allen A.W."/>
            <person name="Alvarado L."/>
            <person name="Arachchi H.M."/>
            <person name="Berlin A.M."/>
            <person name="Chapman S.B."/>
            <person name="Gainer-Dewar J."/>
            <person name="Goldberg J."/>
            <person name="Griggs A."/>
            <person name="Gujja S."/>
            <person name="Hansen M."/>
            <person name="Howarth C."/>
            <person name="Imamovic A."/>
            <person name="Ireland A."/>
            <person name="Larimer J."/>
            <person name="McCowan C."/>
            <person name="Murphy C."/>
            <person name="Pearson M."/>
            <person name="Poon T.W."/>
            <person name="Priest M."/>
            <person name="Roberts A."/>
            <person name="Saif S."/>
            <person name="Shea T."/>
            <person name="Sisk P."/>
            <person name="Sykes S."/>
            <person name="Wortman J."/>
            <person name="Nusbaum C."/>
            <person name="Birren B."/>
        </authorList>
    </citation>
    <scope>NUCLEOTIDE SEQUENCE [LARGE SCALE GENOMIC DNA]</scope>
    <source>
        <strain evidence="12">Epiroticus2</strain>
    </source>
</reference>
<evidence type="ECO:0000256" key="6">
    <source>
        <dbReference type="ARBA" id="ARBA00022853"/>
    </source>
</evidence>
<sequence length="569" mass="65795">MNAQMRDYQLAGLNWLISLYHNNINGILADEMGLGKTIQSISMIGYLLFVRKMKGPFLVIVPLSTLPNWLKEFARFLPSAKVYRGHVVGPKKMEIFAQLQNPTRTWNVVITSYEFITRYSTHFKKANFQYAVIDEGHRAKNENTQFAGVLRQIRIQSMLMLTGTPVHNNLHELWALLNLLMPKFFNDSANFDAWFKVEDCLDPLHEQTIRLKNLLKPLLLRRTKKDVTGDIPPKVHIDIYMPPTEEICRWTHKVLHHEVEVLDGRGEMQKMRIINRFPHLRKVIQHPFLIPGADNTEWVTDDIVRHSSKMIVLDKLLVRLRARGSKVLIFSQYVTVLNILMDYLDWRKYTYCKLDGSTVIDMRQKQMDEFNRPGSDKFIFMLSTRAGGLGINLPAADSVIFYDMDFNPQMDFQAEDRAHRIGQTRKVHVFRLLVKGSIDDLLYSYSERKRLLDKSVINTENYPSKELLLEAFEYQRTSLMANGLIDEGAVDEKLDELFRTIGELRKYSSLEGDTGVLNDCQILLPGVSCDLQLDTVLTAAQLAQKRKAEDTIIPLTSKRVRRTVNGELY</sequence>
<evidence type="ECO:0000256" key="8">
    <source>
        <dbReference type="ARBA" id="ARBA00023242"/>
    </source>
</evidence>
<dbReference type="Pfam" id="PF00176">
    <property type="entry name" value="SNF2-rel_dom"/>
    <property type="match status" value="1"/>
</dbReference>
<dbReference type="GO" id="GO:0005634">
    <property type="term" value="C:nucleus"/>
    <property type="evidence" value="ECO:0007669"/>
    <property type="project" value="UniProtKB-SubCell"/>
</dbReference>
<evidence type="ECO:0000313" key="12">
    <source>
        <dbReference type="Proteomes" id="UP000075885"/>
    </source>
</evidence>
<keyword evidence="8" id="KW-0539">Nucleus</keyword>
<dbReference type="CDD" id="cd18793">
    <property type="entry name" value="SF2_C_SNF"/>
    <property type="match status" value="1"/>
</dbReference>
<keyword evidence="5" id="KW-0067">ATP-binding</keyword>